<sequence>LLSVRPLALWLCQLSCGLNTDRTQGDPLPRALVELVQSSSINSIEDLRRLLLTDSVEDDPDSPASGGALSNSTFSRLPRSLMLEAEPAVQAQCKVRTEVMAITRGMVDRRNANFLVWPPCVEVQRCSGCCSLRGQRCLPTAVHLRHLQVVKIEYVNKKTNYGRAVVSVEDHLACRCASTADVPRAAPREPQHQARPRQPESRQPETPQPQLEEEQHLHRRQPEEHHRHQKQQHQEQQQQPEEHHKQQHHQDQQHPSNRTTTHRPGNPP</sequence>
<dbReference type="Gene3D" id="2.10.90.10">
    <property type="entry name" value="Cystine-knot cytokines"/>
    <property type="match status" value="1"/>
</dbReference>
<dbReference type="Proteomes" id="UP000018468">
    <property type="component" value="Linkage group LG12"/>
</dbReference>
<evidence type="ECO:0000256" key="1">
    <source>
        <dbReference type="ARBA" id="ARBA00006686"/>
    </source>
</evidence>
<dbReference type="GO" id="GO:0070374">
    <property type="term" value="P:positive regulation of ERK1 and ERK2 cascade"/>
    <property type="evidence" value="ECO:0000318"/>
    <property type="project" value="GO_Central"/>
</dbReference>
<dbReference type="Ensembl" id="ENSLOCT00000014086.1">
    <property type="protein sequence ID" value="ENSLOCP00000014057.1"/>
    <property type="gene ID" value="ENSLOCG00000011442.1"/>
</dbReference>
<comment type="function">
    <text evidence="8">Growth factor that plays an essential role in the regulation of embryonic development, cell proliferation, cell migration, survival and chemotaxis. Potent mitogen for cells of mesenchymal origin. Required for normal proliferation and recruitment of pericytes and vascular smooth muscle cells in the central nervous system, skin, lung, heart and placenta. Required for normal blood vessel development, and for normal development of kidney glomeruli. Plays an important role in wound healing. Signaling is modulated by the formation of heterodimers with PDGFA.</text>
</comment>
<evidence type="ECO:0000256" key="2">
    <source>
        <dbReference type="ARBA" id="ARBA00018117"/>
    </source>
</evidence>
<dbReference type="InterPro" id="IPR029034">
    <property type="entry name" value="Cystine-knot_cytokine"/>
</dbReference>
<dbReference type="GeneTree" id="ENSGT00940000157367"/>
<dbReference type="AlphaFoldDB" id="W5N098"/>
<reference evidence="15" key="1">
    <citation type="submission" date="2011-12" db="EMBL/GenBank/DDBJ databases">
        <title>The Draft Genome of Lepisosteus oculatus.</title>
        <authorList>
            <consortium name="The Broad Institute Genome Assembly &amp; Analysis Group"/>
            <consortium name="Computational R&amp;D Group"/>
            <consortium name="and Sequencing Platform"/>
            <person name="Di Palma F."/>
            <person name="Alfoldi J."/>
            <person name="Johnson J."/>
            <person name="Berlin A."/>
            <person name="Gnerre S."/>
            <person name="Jaffe D."/>
            <person name="MacCallum I."/>
            <person name="Young S."/>
            <person name="Walker B.J."/>
            <person name="Lander E.S."/>
            <person name="Lindblad-Toh K."/>
        </authorList>
    </citation>
    <scope>NUCLEOTIDE SEQUENCE [LARGE SCALE GENOMIC DNA]</scope>
</reference>
<feature type="domain" description="Platelet-derived growth factor (PDGF) family profile" evidence="13">
    <location>
        <begin position="80"/>
        <end position="181"/>
    </location>
</feature>
<organism evidence="14 15">
    <name type="scientific">Lepisosteus oculatus</name>
    <name type="common">Spotted gar</name>
    <dbReference type="NCBI Taxonomy" id="7918"/>
    <lineage>
        <taxon>Eukaryota</taxon>
        <taxon>Metazoa</taxon>
        <taxon>Chordata</taxon>
        <taxon>Craniata</taxon>
        <taxon>Vertebrata</taxon>
        <taxon>Euteleostomi</taxon>
        <taxon>Actinopterygii</taxon>
        <taxon>Neopterygii</taxon>
        <taxon>Holostei</taxon>
        <taxon>Semionotiformes</taxon>
        <taxon>Lepisosteidae</taxon>
        <taxon>Lepisosteus</taxon>
    </lineage>
</organism>
<name>W5N098_LEPOC</name>
<evidence type="ECO:0000256" key="8">
    <source>
        <dbReference type="ARBA" id="ARBA00046258"/>
    </source>
</evidence>
<comment type="similarity">
    <text evidence="1 10">Belongs to the PDGF/VEGF growth factor family.</text>
</comment>
<dbReference type="GO" id="GO:0051781">
    <property type="term" value="P:positive regulation of cell division"/>
    <property type="evidence" value="ECO:0007669"/>
    <property type="project" value="UniProtKB-KW"/>
</dbReference>
<dbReference type="GO" id="GO:0030335">
    <property type="term" value="P:positive regulation of cell migration"/>
    <property type="evidence" value="ECO:0000318"/>
    <property type="project" value="GO_Central"/>
</dbReference>
<feature type="compositionally biased region" description="Basic and acidic residues" evidence="11">
    <location>
        <begin position="240"/>
        <end position="252"/>
    </location>
</feature>
<dbReference type="GO" id="GO:0016020">
    <property type="term" value="C:membrane"/>
    <property type="evidence" value="ECO:0007669"/>
    <property type="project" value="InterPro"/>
</dbReference>
<keyword evidence="15" id="KW-1185">Reference proteome</keyword>
<reference evidence="14" key="3">
    <citation type="submission" date="2025-09" db="UniProtKB">
        <authorList>
            <consortium name="Ensembl"/>
        </authorList>
    </citation>
    <scope>IDENTIFICATION</scope>
</reference>
<proteinExistence type="inferred from homology"/>
<feature type="compositionally biased region" description="Basic and acidic residues" evidence="11">
    <location>
        <begin position="213"/>
        <end position="226"/>
    </location>
</feature>
<protein>
    <recommendedName>
        <fullName evidence="2">Platelet-derived growth factor subunit B</fullName>
    </recommendedName>
    <alternativeName>
        <fullName evidence="5">PDGF-2</fullName>
    </alternativeName>
    <alternativeName>
        <fullName evidence="6">Platelet-derived growth factor B chain</fullName>
    </alternativeName>
    <alternativeName>
        <fullName evidence="7">Platelet-derived growth factor beta polypeptide</fullName>
    </alternativeName>
</protein>
<dbReference type="SUPFAM" id="SSF57501">
    <property type="entry name" value="Cystine-knot cytokines"/>
    <property type="match status" value="1"/>
</dbReference>
<dbReference type="PANTHER" id="PTHR11633:SF2">
    <property type="entry name" value="PLATELET-DERIVED GROWTH FACTOR SUBUNIT B"/>
    <property type="match status" value="1"/>
</dbReference>
<evidence type="ECO:0000256" key="9">
    <source>
        <dbReference type="ARBA" id="ARBA00046967"/>
    </source>
</evidence>
<feature type="region of interest" description="Disordered" evidence="11">
    <location>
        <begin position="183"/>
        <end position="268"/>
    </location>
</feature>
<evidence type="ECO:0000256" key="5">
    <source>
        <dbReference type="ARBA" id="ARBA00031888"/>
    </source>
</evidence>
<comment type="subunit">
    <text evidence="9">Antiparallel homodimer; disulfide-linked. Antiparallel heterodimer with PDGFA; disulfide-linked. The PDGFB homodimer interacts with PDGFRA and PDGFRB homodimers, and with heterodimers formed by PDGFRA and PDGFRB. The heterodimer composed of PDGFA and PDGFB interacts with PDGFRB homodimers, and with heterodimers formed by PDGFRA and PDGFRB. Interacts with XLKD1. Interacts with LRP1. Interacts with SORL1 (via the N-terminal ectodomain). Interacts with CD82; this interaction inhibits PDGFB-mediated signaling pathway.</text>
</comment>
<evidence type="ECO:0000256" key="3">
    <source>
        <dbReference type="ARBA" id="ARBA00023030"/>
    </source>
</evidence>
<dbReference type="GO" id="GO:0005615">
    <property type="term" value="C:extracellular space"/>
    <property type="evidence" value="ECO:0000318"/>
    <property type="project" value="GO_Central"/>
</dbReference>
<accession>W5N098</accession>
<dbReference type="InterPro" id="IPR000072">
    <property type="entry name" value="PDGF/VEGF_dom"/>
</dbReference>
<evidence type="ECO:0000313" key="15">
    <source>
        <dbReference type="Proteomes" id="UP000018468"/>
    </source>
</evidence>
<evidence type="ECO:0000256" key="12">
    <source>
        <dbReference type="SAM" id="SignalP"/>
    </source>
</evidence>
<evidence type="ECO:0000256" key="4">
    <source>
        <dbReference type="ARBA" id="ARBA00023246"/>
    </source>
</evidence>
<dbReference type="eggNOG" id="ENOG502S2VW">
    <property type="taxonomic scope" value="Eukaryota"/>
</dbReference>
<dbReference type="PANTHER" id="PTHR11633">
    <property type="entry name" value="PLATELET-DERIVED GROWTH FACTOR"/>
    <property type="match status" value="1"/>
</dbReference>
<evidence type="ECO:0000256" key="11">
    <source>
        <dbReference type="SAM" id="MobiDB-lite"/>
    </source>
</evidence>
<evidence type="ECO:0000259" key="13">
    <source>
        <dbReference type="PROSITE" id="PS50278"/>
    </source>
</evidence>
<evidence type="ECO:0000256" key="10">
    <source>
        <dbReference type="RuleBase" id="RU003818"/>
    </source>
</evidence>
<dbReference type="STRING" id="7918.ENSLOCP00000014057"/>
<feature type="compositionally biased region" description="Basic and acidic residues" evidence="11">
    <location>
        <begin position="186"/>
        <end position="203"/>
    </location>
</feature>
<dbReference type="GO" id="GO:0005161">
    <property type="term" value="F:platelet-derived growth factor receptor binding"/>
    <property type="evidence" value="ECO:0000318"/>
    <property type="project" value="GO_Central"/>
</dbReference>
<feature type="chain" id="PRO_5004868573" description="Platelet-derived growth factor subunit B" evidence="12">
    <location>
        <begin position="18"/>
        <end position="268"/>
    </location>
</feature>
<dbReference type="FunFam" id="2.10.90.10:FF:000041">
    <property type="entry name" value="Platelet-derived growth factor beta polypeptide b"/>
    <property type="match status" value="1"/>
</dbReference>
<dbReference type="EMBL" id="AHAT01031174">
    <property type="status" value="NOT_ANNOTATED_CDS"/>
    <property type="molecule type" value="Genomic_DNA"/>
</dbReference>
<dbReference type="GO" id="GO:0048008">
    <property type="term" value="P:platelet-derived growth factor receptor signaling pathway"/>
    <property type="evidence" value="ECO:0000318"/>
    <property type="project" value="GO_Central"/>
</dbReference>
<evidence type="ECO:0000256" key="6">
    <source>
        <dbReference type="ARBA" id="ARBA00032481"/>
    </source>
</evidence>
<dbReference type="GO" id="GO:0001525">
    <property type="term" value="P:angiogenesis"/>
    <property type="evidence" value="ECO:0000318"/>
    <property type="project" value="GO_Central"/>
</dbReference>
<dbReference type="Pfam" id="PF04692">
    <property type="entry name" value="PDGF_N"/>
    <property type="match status" value="1"/>
</dbReference>
<dbReference type="PROSITE" id="PS00249">
    <property type="entry name" value="PDGF_1"/>
    <property type="match status" value="1"/>
</dbReference>
<dbReference type="GO" id="GO:0008284">
    <property type="term" value="P:positive regulation of cell population proliferation"/>
    <property type="evidence" value="ECO:0000318"/>
    <property type="project" value="GO_Central"/>
</dbReference>
<dbReference type="SMART" id="SM00141">
    <property type="entry name" value="PDGF"/>
    <property type="match status" value="1"/>
</dbReference>
<dbReference type="InParanoid" id="W5N098"/>
<dbReference type="Bgee" id="ENSLOCG00000011442">
    <property type="expression patterns" value="Expressed in zone of skin and 12 other cell types or tissues"/>
</dbReference>
<reference evidence="14" key="2">
    <citation type="submission" date="2025-08" db="UniProtKB">
        <authorList>
            <consortium name="Ensembl"/>
        </authorList>
    </citation>
    <scope>IDENTIFICATION</scope>
</reference>
<dbReference type="EMBL" id="AHAT01031175">
    <property type="status" value="NOT_ANNOTATED_CDS"/>
    <property type="molecule type" value="Genomic_DNA"/>
</dbReference>
<dbReference type="InterPro" id="IPR023581">
    <property type="entry name" value="PD_growth_factor_CS"/>
</dbReference>
<dbReference type="InterPro" id="IPR006782">
    <property type="entry name" value="PDGF_N"/>
</dbReference>
<evidence type="ECO:0000256" key="7">
    <source>
        <dbReference type="ARBA" id="ARBA00032702"/>
    </source>
</evidence>
<keyword evidence="4" id="KW-0497">Mitogen</keyword>
<evidence type="ECO:0000313" key="14">
    <source>
        <dbReference type="Ensembl" id="ENSLOCP00000014057.1"/>
    </source>
</evidence>
<feature type="signal peptide" evidence="12">
    <location>
        <begin position="1"/>
        <end position="17"/>
    </location>
</feature>
<dbReference type="PROSITE" id="PS50278">
    <property type="entry name" value="PDGF_2"/>
    <property type="match status" value="1"/>
</dbReference>
<keyword evidence="12" id="KW-0732">Signal</keyword>
<dbReference type="HOGENOM" id="CLU_094438_0_0_1"/>
<dbReference type="Pfam" id="PF00341">
    <property type="entry name" value="PDGF"/>
    <property type="match status" value="1"/>
</dbReference>
<feature type="compositionally biased region" description="Polar residues" evidence="11">
    <location>
        <begin position="256"/>
        <end position="268"/>
    </location>
</feature>
<dbReference type="GO" id="GO:0051897">
    <property type="term" value="P:positive regulation of phosphatidylinositol 3-kinase/protein kinase B signal transduction"/>
    <property type="evidence" value="ECO:0000318"/>
    <property type="project" value="GO_Central"/>
</dbReference>
<keyword evidence="3 10" id="KW-0339">Growth factor</keyword>
<dbReference type="GO" id="GO:0008083">
    <property type="term" value="F:growth factor activity"/>
    <property type="evidence" value="ECO:0007669"/>
    <property type="project" value="UniProtKB-KW"/>
</dbReference>